<dbReference type="AlphaFoldDB" id="A0A1M4STW7"/>
<evidence type="ECO:0000313" key="4">
    <source>
        <dbReference type="EMBL" id="SHE35602.1"/>
    </source>
</evidence>
<dbReference type="SUPFAM" id="SSF51430">
    <property type="entry name" value="NAD(P)-linked oxidoreductase"/>
    <property type="match status" value="1"/>
</dbReference>
<dbReference type="CDD" id="cd19078">
    <property type="entry name" value="AKR_AKR13C1_2"/>
    <property type="match status" value="1"/>
</dbReference>
<feature type="signal peptide" evidence="2">
    <location>
        <begin position="1"/>
        <end position="35"/>
    </location>
</feature>
<keyword evidence="2" id="KW-0732">Signal</keyword>
<keyword evidence="1" id="KW-0560">Oxidoreductase</keyword>
<dbReference type="PROSITE" id="PS51318">
    <property type="entry name" value="TAT"/>
    <property type="match status" value="1"/>
</dbReference>
<dbReference type="GO" id="GO:0005737">
    <property type="term" value="C:cytoplasm"/>
    <property type="evidence" value="ECO:0007669"/>
    <property type="project" value="TreeGrafter"/>
</dbReference>
<proteinExistence type="predicted"/>
<accession>A0A1M4STW7</accession>
<dbReference type="InterPro" id="IPR036812">
    <property type="entry name" value="NAD(P)_OxRdtase_dom_sf"/>
</dbReference>
<evidence type="ECO:0000313" key="5">
    <source>
        <dbReference type="Proteomes" id="UP000184368"/>
    </source>
</evidence>
<sequence length="346" mass="37853">MDNENKQTNSLSRRYFISQAALAGAGLLAGSSALAGFTTHQNTAGLPVANGKRMLGTLEVSALGLGCMSMAGTYNPPQPKKEMVALIHAAIDQGLTFFDTAEVYGPHYSEEIVGEALQPYRNKVVLATKFGFDTTSGARGGRNSRPEHIRLALEGSLRRLKTDTIDLYYLHRVDPKVPVEEVAGTVKDLIKEGKVRHFGLSEAAPDTIRRAHAVQKVSALQSEYSLIERVMEKGILATCQELGIGFVPWGPLNRGLLTGRFDENTRFEPSNRNSQLPYMTPEALKVNMQLVRLVQQWAKQKGVTPGQFSLAWLQAQKPWIVPIPGTTNMAHLKENLGANNVVFTAA</sequence>
<dbReference type="EMBL" id="FQUO01000001">
    <property type="protein sequence ID" value="SHE35602.1"/>
    <property type="molecule type" value="Genomic_DNA"/>
</dbReference>
<dbReference type="Pfam" id="PF00248">
    <property type="entry name" value="Aldo_ket_red"/>
    <property type="match status" value="1"/>
</dbReference>
<dbReference type="RefSeq" id="WP_143157158.1">
    <property type="nucleotide sequence ID" value="NZ_FQUO01000001.1"/>
</dbReference>
<dbReference type="Gene3D" id="3.20.20.100">
    <property type="entry name" value="NADP-dependent oxidoreductase domain"/>
    <property type="match status" value="1"/>
</dbReference>
<dbReference type="GO" id="GO:0016491">
    <property type="term" value="F:oxidoreductase activity"/>
    <property type="evidence" value="ECO:0007669"/>
    <property type="project" value="UniProtKB-KW"/>
</dbReference>
<dbReference type="PANTHER" id="PTHR43625">
    <property type="entry name" value="AFLATOXIN B1 ALDEHYDE REDUCTASE"/>
    <property type="match status" value="1"/>
</dbReference>
<evidence type="ECO:0000259" key="3">
    <source>
        <dbReference type="Pfam" id="PF00248"/>
    </source>
</evidence>
<feature type="chain" id="PRO_5013336256" evidence="2">
    <location>
        <begin position="36"/>
        <end position="346"/>
    </location>
</feature>
<keyword evidence="5" id="KW-1185">Reference proteome</keyword>
<protein>
    <submittedName>
        <fullName evidence="4">Predicted oxidoreductase</fullName>
    </submittedName>
</protein>
<evidence type="ECO:0000256" key="1">
    <source>
        <dbReference type="ARBA" id="ARBA00023002"/>
    </source>
</evidence>
<dbReference type="PANTHER" id="PTHR43625:SF77">
    <property type="entry name" value="ALDO-KETO REDUCTASE"/>
    <property type="match status" value="1"/>
</dbReference>
<dbReference type="Proteomes" id="UP000184368">
    <property type="component" value="Unassembled WGS sequence"/>
</dbReference>
<feature type="domain" description="NADP-dependent oxidoreductase" evidence="3">
    <location>
        <begin position="63"/>
        <end position="345"/>
    </location>
</feature>
<dbReference type="InterPro" id="IPR050791">
    <property type="entry name" value="Aldo-Keto_reductase"/>
</dbReference>
<gene>
    <name evidence="4" type="ORF">SAMN05444008_101233</name>
</gene>
<organism evidence="4 5">
    <name type="scientific">Cnuella takakiae</name>
    <dbReference type="NCBI Taxonomy" id="1302690"/>
    <lineage>
        <taxon>Bacteria</taxon>
        <taxon>Pseudomonadati</taxon>
        <taxon>Bacteroidota</taxon>
        <taxon>Chitinophagia</taxon>
        <taxon>Chitinophagales</taxon>
        <taxon>Chitinophagaceae</taxon>
        <taxon>Cnuella</taxon>
    </lineage>
</organism>
<dbReference type="OrthoDB" id="9773828at2"/>
<reference evidence="4 5" key="1">
    <citation type="submission" date="2016-11" db="EMBL/GenBank/DDBJ databases">
        <authorList>
            <person name="Jaros S."/>
            <person name="Januszkiewicz K."/>
            <person name="Wedrychowicz H."/>
        </authorList>
    </citation>
    <scope>NUCLEOTIDE SEQUENCE [LARGE SCALE GENOMIC DNA]</scope>
    <source>
        <strain evidence="4 5">DSM 26897</strain>
    </source>
</reference>
<dbReference type="InterPro" id="IPR023210">
    <property type="entry name" value="NADP_OxRdtase_dom"/>
</dbReference>
<name>A0A1M4STW7_9BACT</name>
<dbReference type="InterPro" id="IPR006311">
    <property type="entry name" value="TAT_signal"/>
</dbReference>
<evidence type="ECO:0000256" key="2">
    <source>
        <dbReference type="SAM" id="SignalP"/>
    </source>
</evidence>